<dbReference type="AlphaFoldDB" id="C4JRK5"/>
<dbReference type="SMART" id="SM00054">
    <property type="entry name" value="EFh"/>
    <property type="match status" value="2"/>
</dbReference>
<proteinExistence type="predicted"/>
<evidence type="ECO:0000256" key="1">
    <source>
        <dbReference type="ARBA" id="ARBA00022737"/>
    </source>
</evidence>
<dbReference type="PROSITE" id="PS00018">
    <property type="entry name" value="EF_HAND_1"/>
    <property type="match status" value="1"/>
</dbReference>
<keyword evidence="6" id="KW-1185">Reference proteome</keyword>
<feature type="domain" description="EF-hand" evidence="4">
    <location>
        <begin position="112"/>
        <end position="147"/>
    </location>
</feature>
<dbReference type="InterPro" id="IPR002048">
    <property type="entry name" value="EF_hand_dom"/>
</dbReference>
<evidence type="ECO:0000256" key="2">
    <source>
        <dbReference type="ARBA" id="ARBA00022837"/>
    </source>
</evidence>
<dbReference type="PANTHER" id="PTHR23050">
    <property type="entry name" value="CALCIUM BINDING PROTEIN"/>
    <property type="match status" value="1"/>
</dbReference>
<dbReference type="HOGENOM" id="CLU_061288_18_1_1"/>
<dbReference type="VEuPathDB" id="FungiDB:UREG_05094"/>
<evidence type="ECO:0000259" key="4">
    <source>
        <dbReference type="PROSITE" id="PS50222"/>
    </source>
</evidence>
<feature type="domain" description="EF-hand" evidence="4">
    <location>
        <begin position="221"/>
        <end position="256"/>
    </location>
</feature>
<organism evidence="5 6">
    <name type="scientific">Uncinocarpus reesii (strain UAMH 1704)</name>
    <dbReference type="NCBI Taxonomy" id="336963"/>
    <lineage>
        <taxon>Eukaryota</taxon>
        <taxon>Fungi</taxon>
        <taxon>Dikarya</taxon>
        <taxon>Ascomycota</taxon>
        <taxon>Pezizomycotina</taxon>
        <taxon>Eurotiomycetes</taxon>
        <taxon>Eurotiomycetidae</taxon>
        <taxon>Onygenales</taxon>
        <taxon>Onygenaceae</taxon>
        <taxon>Uncinocarpus</taxon>
    </lineage>
</organism>
<dbReference type="InterPro" id="IPR018247">
    <property type="entry name" value="EF_Hand_1_Ca_BS"/>
</dbReference>
<dbReference type="STRING" id="336963.C4JRK5"/>
<dbReference type="KEGG" id="ure:UREG_05094"/>
<dbReference type="GeneID" id="8439215"/>
<name>C4JRK5_UNCRE</name>
<dbReference type="InterPro" id="IPR011992">
    <property type="entry name" value="EF-hand-dom_pair"/>
</dbReference>
<dbReference type="Proteomes" id="UP000002058">
    <property type="component" value="Unassembled WGS sequence"/>
</dbReference>
<accession>C4JRK5</accession>
<evidence type="ECO:0000256" key="3">
    <source>
        <dbReference type="SAM" id="MobiDB-lite"/>
    </source>
</evidence>
<dbReference type="EMBL" id="CH476617">
    <property type="protein sequence ID" value="EEP80252.1"/>
    <property type="molecule type" value="Genomic_DNA"/>
</dbReference>
<dbReference type="FunCoup" id="C4JRK5">
    <property type="interactions" value="735"/>
</dbReference>
<feature type="compositionally biased region" description="Low complexity" evidence="3">
    <location>
        <begin position="167"/>
        <end position="193"/>
    </location>
</feature>
<keyword evidence="1" id="KW-0677">Repeat</keyword>
<dbReference type="GO" id="GO:0005509">
    <property type="term" value="F:calcium ion binding"/>
    <property type="evidence" value="ECO:0007669"/>
    <property type="project" value="InterPro"/>
</dbReference>
<feature type="compositionally biased region" description="Polar residues" evidence="3">
    <location>
        <begin position="26"/>
        <end position="36"/>
    </location>
</feature>
<keyword evidence="2" id="KW-0106">Calcium</keyword>
<reference evidence="6" key="1">
    <citation type="journal article" date="2009" name="Genome Res.">
        <title>Comparative genomic analyses of the human fungal pathogens Coccidioides and their relatives.</title>
        <authorList>
            <person name="Sharpton T.J."/>
            <person name="Stajich J.E."/>
            <person name="Rounsley S.D."/>
            <person name="Gardner M.J."/>
            <person name="Wortman J.R."/>
            <person name="Jordar V.S."/>
            <person name="Maiti R."/>
            <person name="Kodira C.D."/>
            <person name="Neafsey D.E."/>
            <person name="Zeng Q."/>
            <person name="Hung C.-Y."/>
            <person name="McMahan C."/>
            <person name="Muszewska A."/>
            <person name="Grynberg M."/>
            <person name="Mandel M.A."/>
            <person name="Kellner E.M."/>
            <person name="Barker B.M."/>
            <person name="Galgiani J.N."/>
            <person name="Orbach M.J."/>
            <person name="Kirkland T.N."/>
            <person name="Cole G.T."/>
            <person name="Henn M.R."/>
            <person name="Birren B.W."/>
            <person name="Taylor J.W."/>
        </authorList>
    </citation>
    <scope>NUCLEOTIDE SEQUENCE [LARGE SCALE GENOMIC DNA]</scope>
    <source>
        <strain evidence="6">UAMH 1704</strain>
    </source>
</reference>
<dbReference type="PROSITE" id="PS50222">
    <property type="entry name" value="EF_HAND_2"/>
    <property type="match status" value="2"/>
</dbReference>
<evidence type="ECO:0000313" key="5">
    <source>
        <dbReference type="EMBL" id="EEP80252.1"/>
    </source>
</evidence>
<feature type="compositionally biased region" description="Polar residues" evidence="3">
    <location>
        <begin position="1"/>
        <end position="17"/>
    </location>
</feature>
<feature type="compositionally biased region" description="Gly residues" evidence="3">
    <location>
        <begin position="86"/>
        <end position="102"/>
    </location>
</feature>
<protein>
    <recommendedName>
        <fullName evidence="4">EF-hand domain-containing protein</fullName>
    </recommendedName>
</protein>
<dbReference type="Gene3D" id="1.10.238.10">
    <property type="entry name" value="EF-hand"/>
    <property type="match status" value="2"/>
</dbReference>
<dbReference type="eggNOG" id="KOG0028">
    <property type="taxonomic scope" value="Eukaryota"/>
</dbReference>
<dbReference type="OrthoDB" id="343296at2759"/>
<dbReference type="FunFam" id="1.10.238.10:FF:000172">
    <property type="entry name" value="Cell division control protein"/>
    <property type="match status" value="1"/>
</dbReference>
<dbReference type="OMA" id="NHLPFGA"/>
<feature type="region of interest" description="Disordered" evidence="3">
    <location>
        <begin position="167"/>
        <end position="204"/>
    </location>
</feature>
<feature type="compositionally biased region" description="Gly residues" evidence="3">
    <location>
        <begin position="50"/>
        <end position="59"/>
    </location>
</feature>
<feature type="region of interest" description="Disordered" evidence="3">
    <location>
        <begin position="1"/>
        <end position="108"/>
    </location>
</feature>
<evidence type="ECO:0000313" key="6">
    <source>
        <dbReference type="Proteomes" id="UP000002058"/>
    </source>
</evidence>
<dbReference type="Pfam" id="PF13499">
    <property type="entry name" value="EF-hand_7"/>
    <property type="match status" value="1"/>
</dbReference>
<sequence length="289" mass="31196">MASSGHPSFQTRSSYATSKLPDRSGLNPNPFGSASVLSRRDRVGDFSGDTGTGGGGMGLGKSTTHGSTMVQGHNPQQHGVQSHQGNAGGLGGIGAGGPGGGNNNPLNDLSEEQREEINEAFTLFDLDRDRHIDYHELRVAMRALGFTLSKPDLISLLTTYGVPRPAAAAANQPNQPQQSRQPQAAQQQQQQQQQPPPHPSSLLMPLSSFQTITARKILERDPREEILRAFELFDEGAKGYIDLEDLRRVARELGETGLEEEELRAMIEEFDLEGVGGVTREGFVGICLQ</sequence>
<dbReference type="InterPro" id="IPR050145">
    <property type="entry name" value="Centrin_CML-like"/>
</dbReference>
<dbReference type="SUPFAM" id="SSF47473">
    <property type="entry name" value="EF-hand"/>
    <property type="match status" value="1"/>
</dbReference>
<dbReference type="InParanoid" id="C4JRK5"/>
<feature type="compositionally biased region" description="Polar residues" evidence="3">
    <location>
        <begin position="67"/>
        <end position="84"/>
    </location>
</feature>
<gene>
    <name evidence="5" type="ORF">UREG_05094</name>
</gene>
<dbReference type="RefSeq" id="XP_002584405.1">
    <property type="nucleotide sequence ID" value="XM_002584359.1"/>
</dbReference>
<dbReference type="Pfam" id="PF00036">
    <property type="entry name" value="EF-hand_1"/>
    <property type="match status" value="1"/>
</dbReference>